<sequence length="620" mass="70150">MKKLQFLLLICILTFAVSCGQQKRYVSYKVQQGETMRQIAKRLDMKTRDLLRLNPHVDRRPSANTVIIIPNIEIKKGTSSSNSTKEVVTSTTETENSDTPVKTDTQNTPTSPGKTVFKQTVYEYKTHTVNAQETVYRITKKYGISKDDLIKWNPKHPGIQKNILSVGQVLKVKAIAKTIAVDKETVLKNFLTHTVKSKETVYSLTRFYNISKQNLIQLNPEYAEIANNELTVGQLLKIKPIEEVNSSDNYTFYKDHIENDIAINLAILLPFKAQDYSNTTATDIFSKEKNSSAKLANMVTEFYLGAEIAIDSIKKQGINVHVNLFDTGNRGKNITSILAKDKLKDTDVVIGPFYADKAEIVANKINTPVMFPHFSKSQHKFSAKKLIKTAPDKNNYTDYLISYLKETYNGQQIFVVGDGKTASNSKINKIVAQLKSHDSIQNIHVLKPKKGYIKKTLFTSKMSAKKDNWVLITSDDNVAIADVLNSMIGIPDKINLQVFAVEKHKSYNKIENNKLASVHFTYVSDSFTDDASKEVNVFNKKYYQKNNTIPSDYAIKGFDITYDVLMRLASGKALTDTFKEGVSLRLENKFDYTKKMFGSTSNKGLFIIKYNKDLSLKRLK</sequence>
<dbReference type="Proteomes" id="UP000490060">
    <property type="component" value="Unassembled WGS sequence"/>
</dbReference>
<accession>A0A2I2M716</accession>
<evidence type="ECO:0000256" key="1">
    <source>
        <dbReference type="SAM" id="MobiDB-lite"/>
    </source>
</evidence>
<dbReference type="AlphaFoldDB" id="A0A2I2M716"/>
<evidence type="ECO:0000313" key="4">
    <source>
        <dbReference type="Proteomes" id="UP000490060"/>
    </source>
</evidence>
<dbReference type="Gene3D" id="3.40.50.2300">
    <property type="match status" value="2"/>
</dbReference>
<dbReference type="SMART" id="SM00257">
    <property type="entry name" value="LysM"/>
    <property type="match status" value="3"/>
</dbReference>
<name>A0A2I2M716_9FLAO</name>
<dbReference type="SUPFAM" id="SSF53822">
    <property type="entry name" value="Periplasmic binding protein-like I"/>
    <property type="match status" value="1"/>
</dbReference>
<dbReference type="PROSITE" id="PS51257">
    <property type="entry name" value="PROKAR_LIPOPROTEIN"/>
    <property type="match status" value="1"/>
</dbReference>
<feature type="compositionally biased region" description="Polar residues" evidence="1">
    <location>
        <begin position="98"/>
        <end position="113"/>
    </location>
</feature>
<dbReference type="Pfam" id="PF01476">
    <property type="entry name" value="LysM"/>
    <property type="match status" value="3"/>
</dbReference>
<dbReference type="EMBL" id="OENE01000010">
    <property type="protein sequence ID" value="SOU88338.1"/>
    <property type="molecule type" value="Genomic_DNA"/>
</dbReference>
<protein>
    <recommendedName>
        <fullName evidence="2">LysM domain-containing protein</fullName>
    </recommendedName>
</protein>
<dbReference type="InterPro" id="IPR018392">
    <property type="entry name" value="LysM"/>
</dbReference>
<dbReference type="InterPro" id="IPR036779">
    <property type="entry name" value="LysM_dom_sf"/>
</dbReference>
<feature type="domain" description="LysM" evidence="2">
    <location>
        <begin position="125"/>
        <end position="172"/>
    </location>
</feature>
<feature type="domain" description="LysM" evidence="2">
    <location>
        <begin position="191"/>
        <end position="238"/>
    </location>
</feature>
<dbReference type="PANTHER" id="PTHR33734">
    <property type="entry name" value="LYSM DOMAIN-CONTAINING GPI-ANCHORED PROTEIN 2"/>
    <property type="match status" value="1"/>
</dbReference>
<dbReference type="RefSeq" id="WP_172505091.1">
    <property type="nucleotide sequence ID" value="NZ_OENE01000010.1"/>
</dbReference>
<feature type="compositionally biased region" description="Low complexity" evidence="1">
    <location>
        <begin position="78"/>
        <end position="94"/>
    </location>
</feature>
<dbReference type="GO" id="GO:0008932">
    <property type="term" value="F:lytic endotransglycosylase activity"/>
    <property type="evidence" value="ECO:0007669"/>
    <property type="project" value="TreeGrafter"/>
</dbReference>
<dbReference type="InterPro" id="IPR028082">
    <property type="entry name" value="Peripla_BP_I"/>
</dbReference>
<dbReference type="PANTHER" id="PTHR33734:SF22">
    <property type="entry name" value="MEMBRANE-BOUND LYTIC MUREIN TRANSGLYCOSYLASE D"/>
    <property type="match status" value="1"/>
</dbReference>
<dbReference type="CDD" id="cd00118">
    <property type="entry name" value="LysM"/>
    <property type="match status" value="3"/>
</dbReference>
<organism evidence="3 4">
    <name type="scientific">Tenacibaculum finnmarkense genomovar ulcerans</name>
    <dbReference type="NCBI Taxonomy" id="2781388"/>
    <lineage>
        <taxon>Bacteria</taxon>
        <taxon>Pseudomonadati</taxon>
        <taxon>Bacteroidota</taxon>
        <taxon>Flavobacteriia</taxon>
        <taxon>Flavobacteriales</taxon>
        <taxon>Flavobacteriaceae</taxon>
        <taxon>Tenacibaculum</taxon>
        <taxon>Tenacibaculum finnmarkense</taxon>
    </lineage>
</organism>
<dbReference type="Gene3D" id="3.10.350.10">
    <property type="entry name" value="LysM domain"/>
    <property type="match status" value="3"/>
</dbReference>
<feature type="region of interest" description="Disordered" evidence="1">
    <location>
        <begin position="78"/>
        <end position="114"/>
    </location>
</feature>
<proteinExistence type="predicted"/>
<feature type="domain" description="LysM" evidence="2">
    <location>
        <begin position="26"/>
        <end position="69"/>
    </location>
</feature>
<reference evidence="3 4" key="1">
    <citation type="submission" date="2017-11" db="EMBL/GenBank/DDBJ databases">
        <authorList>
            <person name="Duchaud E."/>
        </authorList>
    </citation>
    <scope>NUCLEOTIDE SEQUENCE [LARGE SCALE GENOMIC DNA]</scope>
    <source>
        <strain evidence="3 4">TNO010</strain>
    </source>
</reference>
<evidence type="ECO:0000313" key="3">
    <source>
        <dbReference type="EMBL" id="SOU88338.1"/>
    </source>
</evidence>
<gene>
    <name evidence="3" type="ORF">TNO010_180034</name>
</gene>
<evidence type="ECO:0000259" key="2">
    <source>
        <dbReference type="PROSITE" id="PS51782"/>
    </source>
</evidence>
<dbReference type="SUPFAM" id="SSF54106">
    <property type="entry name" value="LysM domain"/>
    <property type="match status" value="3"/>
</dbReference>
<dbReference type="PROSITE" id="PS51782">
    <property type="entry name" value="LYSM"/>
    <property type="match status" value="3"/>
</dbReference>